<dbReference type="NCBIfam" id="TIGR01782">
    <property type="entry name" value="TonB-Xanth-Caul"/>
    <property type="match status" value="1"/>
</dbReference>
<dbReference type="SUPFAM" id="SSF56935">
    <property type="entry name" value="Porins"/>
    <property type="match status" value="1"/>
</dbReference>
<dbReference type="Pfam" id="PF07715">
    <property type="entry name" value="Plug"/>
    <property type="match status" value="1"/>
</dbReference>
<feature type="signal peptide" evidence="5">
    <location>
        <begin position="1"/>
        <end position="29"/>
    </location>
</feature>
<keyword evidence="5" id="KW-0732">Signal</keyword>
<dbReference type="KEGG" id="saga:M5M_16550"/>
<evidence type="ECO:0000256" key="1">
    <source>
        <dbReference type="ARBA" id="ARBA00004442"/>
    </source>
</evidence>
<reference evidence="8 9" key="1">
    <citation type="journal article" date="2013" name="Genome Announc.">
        <title>Complete genome sequence of Simiduia agarivorans SA1(T), a marine bacterium able to degrade a variety of polysaccharides.</title>
        <authorList>
            <person name="Lin S.Y."/>
            <person name="Shieh W.Y."/>
            <person name="Chen J.S."/>
            <person name="Tang S.L."/>
        </authorList>
    </citation>
    <scope>NUCLEOTIDE SEQUENCE [LARGE SCALE GENOMIC DNA]</scope>
    <source>
        <strain evidence="9">DSM 21679 / JCM 13881 / BCRC 17597 / SA1</strain>
    </source>
</reference>
<dbReference type="STRING" id="1117647.M5M_16550"/>
<evidence type="ECO:0000313" key="9">
    <source>
        <dbReference type="Proteomes" id="UP000000466"/>
    </source>
</evidence>
<keyword evidence="9" id="KW-1185">Reference proteome</keyword>
<keyword evidence="8" id="KW-0675">Receptor</keyword>
<comment type="similarity">
    <text evidence="4">Belongs to the TonB-dependent receptor family.</text>
</comment>
<dbReference type="PANTHER" id="PTHR40980">
    <property type="entry name" value="PLUG DOMAIN-CONTAINING PROTEIN"/>
    <property type="match status" value="1"/>
</dbReference>
<evidence type="ECO:0000259" key="7">
    <source>
        <dbReference type="Pfam" id="PF07715"/>
    </source>
</evidence>
<feature type="chain" id="PRO_5003878587" evidence="5">
    <location>
        <begin position="30"/>
        <end position="1025"/>
    </location>
</feature>
<dbReference type="InterPro" id="IPR012910">
    <property type="entry name" value="Plug_dom"/>
</dbReference>
<evidence type="ECO:0000256" key="4">
    <source>
        <dbReference type="RuleBase" id="RU003357"/>
    </source>
</evidence>
<organism evidence="8 9">
    <name type="scientific">Simiduia agarivorans (strain DSM 21679 / JCM 13881 / BCRC 17597 / SA1)</name>
    <dbReference type="NCBI Taxonomy" id="1117647"/>
    <lineage>
        <taxon>Bacteria</taxon>
        <taxon>Pseudomonadati</taxon>
        <taxon>Pseudomonadota</taxon>
        <taxon>Gammaproteobacteria</taxon>
        <taxon>Cellvibrionales</taxon>
        <taxon>Cellvibrionaceae</taxon>
        <taxon>Simiduia</taxon>
    </lineage>
</organism>
<proteinExistence type="inferred from homology"/>
<dbReference type="PANTHER" id="PTHR40980:SF3">
    <property type="entry name" value="TONB-DEPENDENT RECEPTOR-LIKE BETA-BARREL DOMAIN-CONTAINING PROTEIN"/>
    <property type="match status" value="1"/>
</dbReference>
<dbReference type="HOGENOM" id="CLU_006935_2_0_6"/>
<dbReference type="InterPro" id="IPR000531">
    <property type="entry name" value="Beta-barrel_TonB"/>
</dbReference>
<name>K4KQ91_SIMAS</name>
<dbReference type="Gene3D" id="2.170.130.10">
    <property type="entry name" value="TonB-dependent receptor, plug domain"/>
    <property type="match status" value="1"/>
</dbReference>
<dbReference type="OrthoDB" id="8727862at2"/>
<evidence type="ECO:0000256" key="2">
    <source>
        <dbReference type="ARBA" id="ARBA00023136"/>
    </source>
</evidence>
<evidence type="ECO:0000259" key="6">
    <source>
        <dbReference type="Pfam" id="PF00593"/>
    </source>
</evidence>
<dbReference type="Proteomes" id="UP000000466">
    <property type="component" value="Chromosome"/>
</dbReference>
<dbReference type="EMBL" id="CP003746">
    <property type="protein sequence ID" value="AFV00441.2"/>
    <property type="molecule type" value="Genomic_DNA"/>
</dbReference>
<keyword evidence="2 4" id="KW-0472">Membrane</keyword>
<keyword evidence="4" id="KW-0798">TonB box</keyword>
<feature type="domain" description="TonB-dependent receptor plug" evidence="7">
    <location>
        <begin position="59"/>
        <end position="154"/>
    </location>
</feature>
<dbReference type="RefSeq" id="WP_016389787.1">
    <property type="nucleotide sequence ID" value="NC_018868.3"/>
</dbReference>
<dbReference type="AlphaFoldDB" id="K4KQ91"/>
<dbReference type="GO" id="GO:0009279">
    <property type="term" value="C:cell outer membrane"/>
    <property type="evidence" value="ECO:0007669"/>
    <property type="project" value="UniProtKB-SubCell"/>
</dbReference>
<evidence type="ECO:0000313" key="8">
    <source>
        <dbReference type="EMBL" id="AFV00441.2"/>
    </source>
</evidence>
<sequence>MLKHKAFNRSLLSVAVATAMCSVTGYALAQEVPADEALLEEIEVVGIRRSLQKSADVKRDGMGVSDVITAEDMGKFPDSNLAESLQRVPGVSINRENGEGQQVTVRGLGPRFNLVQLNNRQMAAASGQRSFDFSAIAPDMIRGIEVHKTTAASRETGGMGATINVRTMRPLEEPGERAVVSAQGIYDQSSHDPSVTPEFSGIYSNTFDDDKFGVAVAVNYQERANGRNQARGLSYQVDEWGQPGTNWQPQELSVSWGSHANGPEAGDRFTLPRMDFYNIVEQEHTRANAQAVFQWRPVDNITATVDYNYFNKDIDTVTNSASIWYNWDWNPANTAVWSDDPIKSPLVYAELSNNRPLGETTFAVREDHVRNTLQSYGLNLEWEATDDLSFELDLNGSTNEVTPNGGRLGSTADVEMAALTRSAVAYDRTGDIPAIYVTNPNVVAADVVPLTHRITSQFNEGEVSQAKFSGEWRFTDEQSLNFGLQSTNLDWSSGNIRVERGRGHYEQFKGDFVSFDGFSSFNFMNEFDASYGDFDTIAAQLPAGNGTITHPWTGESATLTGDNFYSTALNFDLNQMLDYLAANYGGYVDGKDSPQTILGNCNSVFCASNKYNYADLQNVSEETKVAYLQYNLNSNLFGLDYALHLGYRYEQTDITAASAITQYDTVLWVKSNQLEFRPAVDQNGEQVQTYGVQKGDYKFHLPSMNLNVNLTDDLVMRLAYGKSIARANLPALRGGVTIETATVNVVNPQAFTGNPNLAPLESNNFDLSLEWYYGDGSYVSVAYFDKAITQFPKTVDSYLNYPGLANPVFGQYADAARATGLQSLDEIFTYVIENFDGQDGVTNNGGGTGQVVGSVNRDPLVDFKYGLTTNGDAKNGVDGIELAVQHMFGESGFGVMANYTFVNSDVGYDPYTLGGSDALLGVSDSANLVGFYDKNGIQVRVAYNWRDRFLDSHNQELGLTEPIFDEAFKTIDLNVSYDITDNAQIFLKGINITGEDNRSHGRGSNLLISHEETGARWMLGGRYQF</sequence>
<comment type="subcellular location">
    <subcellularLocation>
        <location evidence="1 4">Cell outer membrane</location>
    </subcellularLocation>
</comment>
<dbReference type="InterPro" id="IPR010104">
    <property type="entry name" value="TonB_rcpt_bac"/>
</dbReference>
<dbReference type="Pfam" id="PF00593">
    <property type="entry name" value="TonB_dep_Rec_b-barrel"/>
    <property type="match status" value="1"/>
</dbReference>
<evidence type="ECO:0000256" key="3">
    <source>
        <dbReference type="ARBA" id="ARBA00023237"/>
    </source>
</evidence>
<accession>K4KQ91</accession>
<dbReference type="InterPro" id="IPR036942">
    <property type="entry name" value="Beta-barrel_TonB_sf"/>
</dbReference>
<keyword evidence="3" id="KW-0998">Cell outer membrane</keyword>
<dbReference type="InterPro" id="IPR037066">
    <property type="entry name" value="Plug_dom_sf"/>
</dbReference>
<evidence type="ECO:0000256" key="5">
    <source>
        <dbReference type="SAM" id="SignalP"/>
    </source>
</evidence>
<dbReference type="Gene3D" id="2.40.170.20">
    <property type="entry name" value="TonB-dependent receptor, beta-barrel domain"/>
    <property type="match status" value="1"/>
</dbReference>
<dbReference type="eggNOG" id="COG1629">
    <property type="taxonomic scope" value="Bacteria"/>
</dbReference>
<gene>
    <name evidence="8" type="ordered locus">M5M_16550</name>
</gene>
<feature type="domain" description="TonB-dependent receptor-like beta-barrel" evidence="6">
    <location>
        <begin position="471"/>
        <end position="991"/>
    </location>
</feature>
<protein>
    <submittedName>
        <fullName evidence="8">TonB-dependent receptor, plug</fullName>
    </submittedName>
</protein>